<evidence type="ECO:0000313" key="2">
    <source>
        <dbReference type="Proteomes" id="UP000028761"/>
    </source>
</evidence>
<keyword evidence="2" id="KW-1185">Reference proteome</keyword>
<reference evidence="1" key="1">
    <citation type="submission" date="2025-08" db="UniProtKB">
        <authorList>
            <consortium name="Ensembl"/>
        </authorList>
    </citation>
    <scope>IDENTIFICATION</scope>
</reference>
<organism evidence="1 2">
    <name type="scientific">Papio anubis</name>
    <name type="common">Olive baboon</name>
    <dbReference type="NCBI Taxonomy" id="9555"/>
    <lineage>
        <taxon>Eukaryota</taxon>
        <taxon>Metazoa</taxon>
        <taxon>Chordata</taxon>
        <taxon>Craniata</taxon>
        <taxon>Vertebrata</taxon>
        <taxon>Euteleostomi</taxon>
        <taxon>Mammalia</taxon>
        <taxon>Eutheria</taxon>
        <taxon>Euarchontoglires</taxon>
        <taxon>Primates</taxon>
        <taxon>Haplorrhini</taxon>
        <taxon>Catarrhini</taxon>
        <taxon>Cercopithecidae</taxon>
        <taxon>Cercopithecinae</taxon>
        <taxon>Papio</taxon>
    </lineage>
</organism>
<dbReference type="GeneTree" id="ENSGT00940000161627"/>
<dbReference type="Ensembl" id="ENSPANT00000071544.1">
    <property type="protein sequence ID" value="ENSPANP00000054077.1"/>
    <property type="gene ID" value="ENSPANG00000048871.1"/>
</dbReference>
<dbReference type="PANTHER" id="PTHR46254">
    <property type="entry name" value="PROTEIN GVQW1-RELATED"/>
    <property type="match status" value="1"/>
</dbReference>
<reference evidence="1" key="2">
    <citation type="submission" date="2025-09" db="UniProtKB">
        <authorList>
            <consortium name="Ensembl"/>
        </authorList>
    </citation>
    <scope>IDENTIFICATION</scope>
</reference>
<name>A0A8I5N4U3_PAPAN</name>
<dbReference type="AlphaFoldDB" id="A0A8I5N4U3"/>
<dbReference type="PANTHER" id="PTHR46254:SF6">
    <property type="entry name" value="HIGH MOBILITY GROUP AT-HOOK 2"/>
    <property type="match status" value="1"/>
</dbReference>
<proteinExistence type="predicted"/>
<accession>A0A8I5N4U3</accession>
<protein>
    <submittedName>
        <fullName evidence="1">Uncharacterized protein</fullName>
    </submittedName>
</protein>
<evidence type="ECO:0000313" key="1">
    <source>
        <dbReference type="Ensembl" id="ENSPANP00000054077.1"/>
    </source>
</evidence>
<dbReference type="Proteomes" id="UP000028761">
    <property type="component" value="Unplaced"/>
</dbReference>
<sequence>QSETLSLKNKKILLCCRCRKFIFVFPQWFAKKAIFNSPLEAATAFPHLQQPSPLLSSLPRCASSSLLTALWKARPWLQSCVWSGPCSSPRSPHLAQFMLQVDRQSQYAVNAIWLYFFFFETESHTVTQVGVQWRNLGSLQRPPPRFRRSSCLSLPSSWDYRHVLLHPANFCIFLIRDGVSPCWTG</sequence>